<proteinExistence type="predicted"/>
<organism evidence="1 2">
    <name type="scientific">Halopseudomonas salegens</name>
    <dbReference type="NCBI Taxonomy" id="1434072"/>
    <lineage>
        <taxon>Bacteria</taxon>
        <taxon>Pseudomonadati</taxon>
        <taxon>Pseudomonadota</taxon>
        <taxon>Gammaproteobacteria</taxon>
        <taxon>Pseudomonadales</taxon>
        <taxon>Pseudomonadaceae</taxon>
        <taxon>Halopseudomonas</taxon>
    </lineage>
</organism>
<evidence type="ECO:0000313" key="2">
    <source>
        <dbReference type="Proteomes" id="UP000243924"/>
    </source>
</evidence>
<dbReference type="Proteomes" id="UP000243924">
    <property type="component" value="Chromosome I"/>
</dbReference>
<sequence>MFRNATLRGIVIELHKKNVGAVNKVCMYNGGVGVGHETTAFATIA</sequence>
<protein>
    <submittedName>
        <fullName evidence="1">Uncharacterized protein</fullName>
    </submittedName>
</protein>
<reference evidence="2" key="1">
    <citation type="submission" date="2016-10" db="EMBL/GenBank/DDBJ databases">
        <authorList>
            <person name="Varghese N."/>
            <person name="Submissions S."/>
        </authorList>
    </citation>
    <scope>NUCLEOTIDE SEQUENCE [LARGE SCALE GENOMIC DNA]</scope>
    <source>
        <strain evidence="2">CECT 8338</strain>
    </source>
</reference>
<name>A0A1H2DWM0_9GAMM</name>
<gene>
    <name evidence="1" type="ORF">SAMN05216210_0042</name>
</gene>
<keyword evidence="2" id="KW-1185">Reference proteome</keyword>
<dbReference type="EMBL" id="LT629787">
    <property type="protein sequence ID" value="SDT87267.1"/>
    <property type="molecule type" value="Genomic_DNA"/>
</dbReference>
<evidence type="ECO:0000313" key="1">
    <source>
        <dbReference type="EMBL" id="SDT87267.1"/>
    </source>
</evidence>
<accession>A0A1H2DWM0</accession>
<dbReference type="AlphaFoldDB" id="A0A1H2DWM0"/>